<comment type="subcellular location">
    <subcellularLocation>
        <location evidence="1">Membrane</location>
        <topology evidence="1">Multi-pass membrane protein</topology>
    </subcellularLocation>
</comment>
<feature type="transmembrane region" description="Helical" evidence="5">
    <location>
        <begin position="62"/>
        <end position="84"/>
    </location>
</feature>
<dbReference type="eggNOG" id="ENOG502RYZC">
    <property type="taxonomic scope" value="Eukaryota"/>
</dbReference>
<dbReference type="GO" id="GO:0005886">
    <property type="term" value="C:plasma membrane"/>
    <property type="evidence" value="ECO:0007669"/>
    <property type="project" value="TreeGrafter"/>
</dbReference>
<protein>
    <recommendedName>
        <fullName evidence="6">G protein-coupled receptor GPR1/2/3 C-terminal domain-containing protein</fullName>
    </recommendedName>
</protein>
<accession>M2YJE4</accession>
<dbReference type="Gene3D" id="1.20.1070.10">
    <property type="entry name" value="Rhodopsin 7-helix transmembrane proteins"/>
    <property type="match status" value="1"/>
</dbReference>
<feature type="transmembrane region" description="Helical" evidence="5">
    <location>
        <begin position="138"/>
        <end position="160"/>
    </location>
</feature>
<sequence>ATSLSPLPKGLTRGLTAVTTLGLLSFLTSTGLIVHLAYRIATWKRSPQHGPGGTIKRHANQFIILIFNLILADIQQSIAFSLSIQWLITNSISSGTSACWAQGWFVSTGNLASGVFSIAIAIHSFLDIVCNIRLSRFLFKVSILGLWSCIYTLAIIGIAVHPNDFYTRAGAWCWINVKYTQSRLWLHYLYLIITEFGTLIIYTTIFLILRHRIRTSYYSTTPHLQLRAQSAAKLIVAYPIVYVICTLPVVVARLKTMAGLKVSLLEFCIAGAMITSNGWLDVILYCVTRRALIFGPEMEDENVRALDTFNWSPSGEAFGNRTTIEA</sequence>
<dbReference type="OrthoDB" id="100006at2759"/>
<evidence type="ECO:0000259" key="6">
    <source>
        <dbReference type="Pfam" id="PF11970"/>
    </source>
</evidence>
<dbReference type="HOGENOM" id="CLU_027149_1_1_1"/>
<dbReference type="EMBL" id="KB446546">
    <property type="protein sequence ID" value="EME39046.1"/>
    <property type="molecule type" value="Genomic_DNA"/>
</dbReference>
<evidence type="ECO:0000256" key="4">
    <source>
        <dbReference type="ARBA" id="ARBA00023136"/>
    </source>
</evidence>
<dbReference type="AlphaFoldDB" id="M2YJE4"/>
<dbReference type="PANTHER" id="PTHR23112:SF37">
    <property type="entry name" value="G PROTEIN-COUPLED RECEPTOR GPR1"/>
    <property type="match status" value="1"/>
</dbReference>
<evidence type="ECO:0000256" key="3">
    <source>
        <dbReference type="ARBA" id="ARBA00022989"/>
    </source>
</evidence>
<dbReference type="PANTHER" id="PTHR23112">
    <property type="entry name" value="G PROTEIN-COUPLED RECEPTOR 157-RELATED"/>
    <property type="match status" value="1"/>
</dbReference>
<evidence type="ECO:0000256" key="1">
    <source>
        <dbReference type="ARBA" id="ARBA00004141"/>
    </source>
</evidence>
<dbReference type="Pfam" id="PF11970">
    <property type="entry name" value="GPR_Gpa2_C"/>
    <property type="match status" value="1"/>
</dbReference>
<dbReference type="Proteomes" id="UP000016933">
    <property type="component" value="Unassembled WGS sequence"/>
</dbReference>
<reference evidence="7 8" key="2">
    <citation type="journal article" date="2012" name="PLoS Pathog.">
        <title>Diverse lifestyles and strategies of plant pathogenesis encoded in the genomes of eighteen Dothideomycetes fungi.</title>
        <authorList>
            <person name="Ohm R.A."/>
            <person name="Feau N."/>
            <person name="Henrissat B."/>
            <person name="Schoch C.L."/>
            <person name="Horwitz B.A."/>
            <person name="Barry K.W."/>
            <person name="Condon B.J."/>
            <person name="Copeland A.C."/>
            <person name="Dhillon B."/>
            <person name="Glaser F."/>
            <person name="Hesse C.N."/>
            <person name="Kosti I."/>
            <person name="LaButti K."/>
            <person name="Lindquist E.A."/>
            <person name="Lucas S."/>
            <person name="Salamov A.A."/>
            <person name="Bradshaw R.E."/>
            <person name="Ciuffetti L."/>
            <person name="Hamelin R.C."/>
            <person name="Kema G.H.J."/>
            <person name="Lawrence C."/>
            <person name="Scott J.A."/>
            <person name="Spatafora J.W."/>
            <person name="Turgeon B.G."/>
            <person name="de Wit P.J.G.M."/>
            <person name="Zhong S."/>
            <person name="Goodwin S.B."/>
            <person name="Grigoriev I.V."/>
        </authorList>
    </citation>
    <scope>NUCLEOTIDE SEQUENCE [LARGE SCALE GENOMIC DNA]</scope>
    <source>
        <strain evidence="8">NZE10 / CBS 128990</strain>
    </source>
</reference>
<feature type="domain" description="G protein-coupled receptor GPR1/2/3 C-terminal" evidence="6">
    <location>
        <begin position="227"/>
        <end position="291"/>
    </location>
</feature>
<dbReference type="GO" id="GO:0004930">
    <property type="term" value="F:G protein-coupled receptor activity"/>
    <property type="evidence" value="ECO:0007669"/>
    <property type="project" value="TreeGrafter"/>
</dbReference>
<dbReference type="GO" id="GO:0007189">
    <property type="term" value="P:adenylate cyclase-activating G protein-coupled receptor signaling pathway"/>
    <property type="evidence" value="ECO:0007669"/>
    <property type="project" value="TreeGrafter"/>
</dbReference>
<dbReference type="STRING" id="675120.M2YJE4"/>
<feature type="transmembrane region" description="Helical" evidence="5">
    <location>
        <begin position="104"/>
        <end position="126"/>
    </location>
</feature>
<evidence type="ECO:0000256" key="2">
    <source>
        <dbReference type="ARBA" id="ARBA00022692"/>
    </source>
</evidence>
<proteinExistence type="predicted"/>
<feature type="transmembrane region" description="Helical" evidence="5">
    <location>
        <begin position="230"/>
        <end position="252"/>
    </location>
</feature>
<dbReference type="InterPro" id="IPR022596">
    <property type="entry name" value="GPR1/2/3_C"/>
</dbReference>
<keyword evidence="3 5" id="KW-1133">Transmembrane helix</keyword>
<keyword evidence="8" id="KW-1185">Reference proteome</keyword>
<name>M2YJE4_DOTSN</name>
<evidence type="ECO:0000313" key="7">
    <source>
        <dbReference type="EMBL" id="EME39046.1"/>
    </source>
</evidence>
<dbReference type="OMA" id="NLMVVYP"/>
<keyword evidence="4 5" id="KW-0472">Membrane</keyword>
<feature type="transmembrane region" description="Helical" evidence="5">
    <location>
        <begin position="20"/>
        <end position="41"/>
    </location>
</feature>
<organism evidence="7 8">
    <name type="scientific">Dothistroma septosporum (strain NZE10 / CBS 128990)</name>
    <name type="common">Red band needle blight fungus</name>
    <name type="synonym">Mycosphaerella pini</name>
    <dbReference type="NCBI Taxonomy" id="675120"/>
    <lineage>
        <taxon>Eukaryota</taxon>
        <taxon>Fungi</taxon>
        <taxon>Dikarya</taxon>
        <taxon>Ascomycota</taxon>
        <taxon>Pezizomycotina</taxon>
        <taxon>Dothideomycetes</taxon>
        <taxon>Dothideomycetidae</taxon>
        <taxon>Mycosphaerellales</taxon>
        <taxon>Mycosphaerellaceae</taxon>
        <taxon>Dothistroma</taxon>
    </lineage>
</organism>
<gene>
    <name evidence="7" type="ORF">DOTSEDRAFT_108850</name>
</gene>
<keyword evidence="2 5" id="KW-0812">Transmembrane</keyword>
<evidence type="ECO:0000313" key="8">
    <source>
        <dbReference type="Proteomes" id="UP000016933"/>
    </source>
</evidence>
<evidence type="ECO:0000256" key="5">
    <source>
        <dbReference type="SAM" id="Phobius"/>
    </source>
</evidence>
<feature type="transmembrane region" description="Helical" evidence="5">
    <location>
        <begin position="188"/>
        <end position="209"/>
    </location>
</feature>
<feature type="transmembrane region" description="Helical" evidence="5">
    <location>
        <begin position="264"/>
        <end position="288"/>
    </location>
</feature>
<dbReference type="SUPFAM" id="SSF81321">
    <property type="entry name" value="Family A G protein-coupled receptor-like"/>
    <property type="match status" value="1"/>
</dbReference>
<feature type="non-terminal residue" evidence="7">
    <location>
        <position position="1"/>
    </location>
</feature>
<feature type="non-terminal residue" evidence="7">
    <location>
        <position position="326"/>
    </location>
</feature>
<reference evidence="8" key="1">
    <citation type="journal article" date="2012" name="PLoS Genet.">
        <title>The genomes of the fungal plant pathogens Cladosporium fulvum and Dothistroma septosporum reveal adaptation to different hosts and lifestyles but also signatures of common ancestry.</title>
        <authorList>
            <person name="de Wit P.J.G.M."/>
            <person name="van der Burgt A."/>
            <person name="Oekmen B."/>
            <person name="Stergiopoulos I."/>
            <person name="Abd-Elsalam K.A."/>
            <person name="Aerts A.L."/>
            <person name="Bahkali A.H."/>
            <person name="Beenen H.G."/>
            <person name="Chettri P."/>
            <person name="Cox M.P."/>
            <person name="Datema E."/>
            <person name="de Vries R.P."/>
            <person name="Dhillon B."/>
            <person name="Ganley A.R."/>
            <person name="Griffiths S.A."/>
            <person name="Guo Y."/>
            <person name="Hamelin R.C."/>
            <person name="Henrissat B."/>
            <person name="Kabir M.S."/>
            <person name="Jashni M.K."/>
            <person name="Kema G."/>
            <person name="Klaubauf S."/>
            <person name="Lapidus A."/>
            <person name="Levasseur A."/>
            <person name="Lindquist E."/>
            <person name="Mehrabi R."/>
            <person name="Ohm R.A."/>
            <person name="Owen T.J."/>
            <person name="Salamov A."/>
            <person name="Schwelm A."/>
            <person name="Schijlen E."/>
            <person name="Sun H."/>
            <person name="van den Burg H.A."/>
            <person name="van Ham R.C.H.J."/>
            <person name="Zhang S."/>
            <person name="Goodwin S.B."/>
            <person name="Grigoriev I.V."/>
            <person name="Collemare J."/>
            <person name="Bradshaw R.E."/>
        </authorList>
    </citation>
    <scope>NUCLEOTIDE SEQUENCE [LARGE SCALE GENOMIC DNA]</scope>
    <source>
        <strain evidence="8">NZE10 / CBS 128990</strain>
    </source>
</reference>